<reference evidence="2 3" key="1">
    <citation type="submission" date="2014-04" db="EMBL/GenBank/DDBJ databases">
        <authorList>
            <consortium name="DOE Joint Genome Institute"/>
            <person name="Kuo A."/>
            <person name="Gay G."/>
            <person name="Dore J."/>
            <person name="Kohler A."/>
            <person name="Nagy L.G."/>
            <person name="Floudas D."/>
            <person name="Copeland A."/>
            <person name="Barry K.W."/>
            <person name="Cichocki N."/>
            <person name="Veneault-Fourrey C."/>
            <person name="LaButti K."/>
            <person name="Lindquist E.A."/>
            <person name="Lipzen A."/>
            <person name="Lundell T."/>
            <person name="Morin E."/>
            <person name="Murat C."/>
            <person name="Sun H."/>
            <person name="Tunlid A."/>
            <person name="Henrissat B."/>
            <person name="Grigoriev I.V."/>
            <person name="Hibbett D.S."/>
            <person name="Martin F."/>
            <person name="Nordberg H.P."/>
            <person name="Cantor M.N."/>
            <person name="Hua S.X."/>
        </authorList>
    </citation>
    <scope>NUCLEOTIDE SEQUENCE [LARGE SCALE GENOMIC DNA]</scope>
    <source>
        <strain evidence="3">h7</strain>
    </source>
</reference>
<dbReference type="PANTHER" id="PTHR40465:SF1">
    <property type="entry name" value="DUF6534 DOMAIN-CONTAINING PROTEIN"/>
    <property type="match status" value="1"/>
</dbReference>
<reference evidence="3" key="2">
    <citation type="submission" date="2015-01" db="EMBL/GenBank/DDBJ databases">
        <title>Evolutionary Origins and Diversification of the Mycorrhizal Mutualists.</title>
        <authorList>
            <consortium name="DOE Joint Genome Institute"/>
            <consortium name="Mycorrhizal Genomics Consortium"/>
            <person name="Kohler A."/>
            <person name="Kuo A."/>
            <person name="Nagy L.G."/>
            <person name="Floudas D."/>
            <person name="Copeland A."/>
            <person name="Barry K.W."/>
            <person name="Cichocki N."/>
            <person name="Veneault-Fourrey C."/>
            <person name="LaButti K."/>
            <person name="Lindquist E.A."/>
            <person name="Lipzen A."/>
            <person name="Lundell T."/>
            <person name="Morin E."/>
            <person name="Murat C."/>
            <person name="Riley R."/>
            <person name="Ohm R."/>
            <person name="Sun H."/>
            <person name="Tunlid A."/>
            <person name="Henrissat B."/>
            <person name="Grigoriev I.V."/>
            <person name="Hibbett D.S."/>
            <person name="Martin F."/>
        </authorList>
    </citation>
    <scope>NUCLEOTIDE SEQUENCE [LARGE SCALE GENOMIC DNA]</scope>
    <source>
        <strain evidence="3">h7</strain>
    </source>
</reference>
<feature type="transmembrane region" description="Helical" evidence="1">
    <location>
        <begin position="71"/>
        <end position="92"/>
    </location>
</feature>
<evidence type="ECO:0000256" key="1">
    <source>
        <dbReference type="SAM" id="Phobius"/>
    </source>
</evidence>
<sequence>LLGYLFHWGLFGILTTQVYMYYIAFPNDSLKSKVLVYTVYALEIAQTVMSTMTAFHVFATGYGDFDAYNDIWIVWFSVPLMSGIVAFLAEAFYAYRVRILSGSLVVSGVIFLLALFQLAGSIASAVVVKEAVLFSRLLGPRFYITSAVRNIIFDIMFKACFHCVFGCRSGMVVAPCAM</sequence>
<feature type="non-terminal residue" evidence="2">
    <location>
        <position position="178"/>
    </location>
</feature>
<dbReference type="PANTHER" id="PTHR40465">
    <property type="entry name" value="CHROMOSOME 1, WHOLE GENOME SHOTGUN SEQUENCE"/>
    <property type="match status" value="1"/>
</dbReference>
<proteinExistence type="predicted"/>
<evidence type="ECO:0000313" key="3">
    <source>
        <dbReference type="Proteomes" id="UP000053424"/>
    </source>
</evidence>
<dbReference type="Proteomes" id="UP000053424">
    <property type="component" value="Unassembled WGS sequence"/>
</dbReference>
<keyword evidence="1" id="KW-1133">Transmembrane helix</keyword>
<feature type="transmembrane region" description="Helical" evidence="1">
    <location>
        <begin position="104"/>
        <end position="128"/>
    </location>
</feature>
<accession>A0A0C2XHD0</accession>
<feature type="transmembrane region" description="Helical" evidence="1">
    <location>
        <begin position="37"/>
        <end position="59"/>
    </location>
</feature>
<gene>
    <name evidence="2" type="ORF">M413DRAFT_77283</name>
</gene>
<keyword evidence="3" id="KW-1185">Reference proteome</keyword>
<dbReference type="AlphaFoldDB" id="A0A0C2XHD0"/>
<organism evidence="2 3">
    <name type="scientific">Hebeloma cylindrosporum</name>
    <dbReference type="NCBI Taxonomy" id="76867"/>
    <lineage>
        <taxon>Eukaryota</taxon>
        <taxon>Fungi</taxon>
        <taxon>Dikarya</taxon>
        <taxon>Basidiomycota</taxon>
        <taxon>Agaricomycotina</taxon>
        <taxon>Agaricomycetes</taxon>
        <taxon>Agaricomycetidae</taxon>
        <taxon>Agaricales</taxon>
        <taxon>Agaricineae</taxon>
        <taxon>Hymenogastraceae</taxon>
        <taxon>Hebeloma</taxon>
    </lineage>
</organism>
<keyword evidence="1" id="KW-0472">Membrane</keyword>
<dbReference type="HOGENOM" id="CLU_046025_16_2_1"/>
<name>A0A0C2XHD0_HEBCY</name>
<dbReference type="OrthoDB" id="3053835at2759"/>
<dbReference type="EMBL" id="KN831798">
    <property type="protein sequence ID" value="KIM37273.1"/>
    <property type="molecule type" value="Genomic_DNA"/>
</dbReference>
<keyword evidence="1" id="KW-0812">Transmembrane</keyword>
<evidence type="ECO:0000313" key="2">
    <source>
        <dbReference type="EMBL" id="KIM37273.1"/>
    </source>
</evidence>
<protein>
    <submittedName>
        <fullName evidence="2">Uncharacterized protein</fullName>
    </submittedName>
</protein>
<feature type="transmembrane region" description="Helical" evidence="1">
    <location>
        <begin position="6"/>
        <end position="25"/>
    </location>
</feature>